<keyword evidence="5" id="KW-1185">Reference proteome</keyword>
<accession>A0A1I3Q8Q0</accession>
<reference evidence="4 5" key="1">
    <citation type="submission" date="2016-10" db="EMBL/GenBank/DDBJ databases">
        <authorList>
            <person name="Varghese N."/>
            <person name="Submissions S."/>
        </authorList>
    </citation>
    <scope>NUCLEOTIDE SEQUENCE [LARGE SCALE GENOMIC DNA]</scope>
    <source>
        <strain evidence="4 5">YR512</strain>
    </source>
</reference>
<evidence type="ECO:0000313" key="4">
    <source>
        <dbReference type="EMBL" id="SFJ30278.1"/>
    </source>
</evidence>
<feature type="chain" id="PRO_5046096267" evidence="2">
    <location>
        <begin position="29"/>
        <end position="299"/>
    </location>
</feature>
<dbReference type="SUPFAM" id="SSF103088">
    <property type="entry name" value="OmpA-like"/>
    <property type="match status" value="1"/>
</dbReference>
<evidence type="ECO:0000256" key="1">
    <source>
        <dbReference type="PROSITE-ProRule" id="PRU00473"/>
    </source>
</evidence>
<evidence type="ECO:0000259" key="3">
    <source>
        <dbReference type="PROSITE" id="PS51123"/>
    </source>
</evidence>
<feature type="signal peptide" evidence="2">
    <location>
        <begin position="1"/>
        <end position="28"/>
    </location>
</feature>
<keyword evidence="2" id="KW-0732">Signal</keyword>
<organism evidence="4 5">
    <name type="scientific">Candidatus Pantoea symbiotica</name>
    <dbReference type="NCBI Taxonomy" id="1884370"/>
    <lineage>
        <taxon>Bacteria</taxon>
        <taxon>Pseudomonadati</taxon>
        <taxon>Pseudomonadota</taxon>
        <taxon>Gammaproteobacteria</taxon>
        <taxon>Enterobacterales</taxon>
        <taxon>Erwiniaceae</taxon>
        <taxon>Pantoea</taxon>
    </lineage>
</organism>
<dbReference type="PROSITE" id="PS51123">
    <property type="entry name" value="OMPA_2"/>
    <property type="match status" value="1"/>
</dbReference>
<dbReference type="InterPro" id="IPR036737">
    <property type="entry name" value="OmpA-like_sf"/>
</dbReference>
<dbReference type="RefSeq" id="WP_008107973.1">
    <property type="nucleotide sequence ID" value="NZ_FOSD01000001.1"/>
</dbReference>
<dbReference type="EMBL" id="FOSD01000001">
    <property type="protein sequence ID" value="SFJ30278.1"/>
    <property type="molecule type" value="Genomic_DNA"/>
</dbReference>
<dbReference type="PANTHER" id="PTHR30329:SF21">
    <property type="entry name" value="LIPOPROTEIN YIAD-RELATED"/>
    <property type="match status" value="1"/>
</dbReference>
<dbReference type="InterPro" id="IPR006665">
    <property type="entry name" value="OmpA-like"/>
</dbReference>
<dbReference type="PANTHER" id="PTHR30329">
    <property type="entry name" value="STATOR ELEMENT OF FLAGELLAR MOTOR COMPLEX"/>
    <property type="match status" value="1"/>
</dbReference>
<evidence type="ECO:0000313" key="5">
    <source>
        <dbReference type="Proteomes" id="UP000198841"/>
    </source>
</evidence>
<evidence type="ECO:0000256" key="2">
    <source>
        <dbReference type="SAM" id="SignalP"/>
    </source>
</evidence>
<dbReference type="Gene3D" id="3.30.1330.60">
    <property type="entry name" value="OmpA-like domain"/>
    <property type="match status" value="1"/>
</dbReference>
<comment type="caution">
    <text evidence="4">The sequence shown here is derived from an EMBL/GenBank/DDBJ whole genome shotgun (WGS) entry which is preliminary data.</text>
</comment>
<keyword evidence="1" id="KW-0472">Membrane</keyword>
<sequence>MNSLDRSMLLTLIICGVVMSSVSSLAQAAVDPRAFGEVWQSQGTPAGNQAQVIYYRTPAVSGKDAAMVYIDGEFQAALLPGMFTRFCVAQGSHTLGAYQKDAPFYKGKSEPGFSATLKGGKTYFVQVDGEVNGRPLAVKRADAEQQLSTLRLQKHALSRASAVEACNYDQKPSMDYTLGSDVLFSFAKSGVQDMQPAGRQAIEALVTRLKQNNEQNNRIEIIGHTDAIGNGARNQKLGAARAASVKQLMMQMGISGDKLTTRSMGSSQPVVQCRPTAGKANIACNAPNRRVIVRVETSQ</sequence>
<dbReference type="Proteomes" id="UP000198841">
    <property type="component" value="Unassembled WGS sequence"/>
</dbReference>
<dbReference type="CDD" id="cd07185">
    <property type="entry name" value="OmpA_C-like"/>
    <property type="match status" value="1"/>
</dbReference>
<proteinExistence type="predicted"/>
<gene>
    <name evidence="4" type="ORF">SAMN05518863_10156</name>
</gene>
<dbReference type="Pfam" id="PF00691">
    <property type="entry name" value="OmpA"/>
    <property type="match status" value="1"/>
</dbReference>
<feature type="domain" description="OmpA-like" evidence="3">
    <location>
        <begin position="171"/>
        <end position="299"/>
    </location>
</feature>
<protein>
    <submittedName>
        <fullName evidence="4">OmpA-OmpF porin, OOP family</fullName>
    </submittedName>
</protein>
<name>A0A1I3Q8Q0_9GAMM</name>
<dbReference type="InterPro" id="IPR050330">
    <property type="entry name" value="Bact_OuterMem_StrucFunc"/>
</dbReference>